<comment type="caution">
    <text evidence="5">The sequence shown here is derived from an EMBL/GenBank/DDBJ whole genome shotgun (WGS) entry which is preliminary data.</text>
</comment>
<gene>
    <name evidence="5" type="ORF">OT_ostta14g01485</name>
</gene>
<sequence length="225" mass="25016">MAQMEAIMKKRQDAICAAYEAQWNAGKGSHHPDYRPDAYGENVAKASRETEELLMAIHKNDVKLIYNKIEEGADVNFVFGPAYGCEEGYTALMSACHRGRLEAAKALLRSGADPNFVNYHGDATIFWAIDGGPELIKLLHDYGADLDLRTPKDATPLSYARAMGKYGLVDEKGVYPEDVLKFYGASVYGTEPPTQGVRSPRESFDVSARDFSRDRGSYQREPEHP</sequence>
<dbReference type="PANTHER" id="PTHR24198">
    <property type="entry name" value="ANKYRIN REPEAT AND PROTEIN KINASE DOMAIN-CONTAINING PROTEIN"/>
    <property type="match status" value="1"/>
</dbReference>
<keyword evidence="6" id="KW-1185">Reference proteome</keyword>
<evidence type="ECO:0000256" key="3">
    <source>
        <dbReference type="PROSITE-ProRule" id="PRU00023"/>
    </source>
</evidence>
<evidence type="ECO:0000256" key="4">
    <source>
        <dbReference type="SAM" id="MobiDB-lite"/>
    </source>
</evidence>
<dbReference type="KEGG" id="ota:OT_ostta14g01485"/>
<accession>A0A096PBQ0</accession>
<evidence type="ECO:0000256" key="1">
    <source>
        <dbReference type="ARBA" id="ARBA00022737"/>
    </source>
</evidence>
<feature type="region of interest" description="Disordered" evidence="4">
    <location>
        <begin position="187"/>
        <end position="225"/>
    </location>
</feature>
<dbReference type="STRING" id="70448.A0A096PBQ0"/>
<dbReference type="PROSITE" id="PS50297">
    <property type="entry name" value="ANK_REP_REGION"/>
    <property type="match status" value="1"/>
</dbReference>
<dbReference type="OrthoDB" id="194358at2759"/>
<proteinExistence type="predicted"/>
<evidence type="ECO:0000313" key="5">
    <source>
        <dbReference type="EMBL" id="CEG02070.1"/>
    </source>
</evidence>
<dbReference type="EMBL" id="CAID01000014">
    <property type="protein sequence ID" value="CEG02070.1"/>
    <property type="molecule type" value="Genomic_DNA"/>
</dbReference>
<dbReference type="RefSeq" id="XP_022841331.1">
    <property type="nucleotide sequence ID" value="XM_022982554.1"/>
</dbReference>
<feature type="compositionally biased region" description="Basic and acidic residues" evidence="4">
    <location>
        <begin position="199"/>
        <end position="225"/>
    </location>
</feature>
<dbReference type="Pfam" id="PF12796">
    <property type="entry name" value="Ank_2"/>
    <property type="match status" value="1"/>
</dbReference>
<name>A0A096PBQ0_OSTTA</name>
<dbReference type="Proteomes" id="UP000009170">
    <property type="component" value="Unassembled WGS sequence"/>
</dbReference>
<organism evidence="5 6">
    <name type="scientific">Ostreococcus tauri</name>
    <name type="common">Marine green alga</name>
    <dbReference type="NCBI Taxonomy" id="70448"/>
    <lineage>
        <taxon>Eukaryota</taxon>
        <taxon>Viridiplantae</taxon>
        <taxon>Chlorophyta</taxon>
        <taxon>Mamiellophyceae</taxon>
        <taxon>Mamiellales</taxon>
        <taxon>Bathycoccaceae</taxon>
        <taxon>Ostreococcus</taxon>
    </lineage>
</organism>
<dbReference type="InterPro" id="IPR036770">
    <property type="entry name" value="Ankyrin_rpt-contain_sf"/>
</dbReference>
<dbReference type="AlphaFoldDB" id="A0A096PBQ0"/>
<dbReference type="PANTHER" id="PTHR24198:SF165">
    <property type="entry name" value="ANKYRIN REPEAT-CONTAINING PROTEIN-RELATED"/>
    <property type="match status" value="1"/>
</dbReference>
<dbReference type="InParanoid" id="A0A096PBQ0"/>
<dbReference type="SUPFAM" id="SSF48403">
    <property type="entry name" value="Ankyrin repeat"/>
    <property type="match status" value="1"/>
</dbReference>
<dbReference type="Gene3D" id="1.25.40.20">
    <property type="entry name" value="Ankyrin repeat-containing domain"/>
    <property type="match status" value="1"/>
</dbReference>
<evidence type="ECO:0000313" key="6">
    <source>
        <dbReference type="Proteomes" id="UP000009170"/>
    </source>
</evidence>
<evidence type="ECO:0000256" key="2">
    <source>
        <dbReference type="ARBA" id="ARBA00023043"/>
    </source>
</evidence>
<keyword evidence="1" id="KW-0677">Repeat</keyword>
<protein>
    <submittedName>
        <fullName evidence="5">Ankyrin repeat</fullName>
    </submittedName>
</protein>
<dbReference type="GeneID" id="34946378"/>
<keyword evidence="2 3" id="KW-0040">ANK repeat</keyword>
<reference evidence="6" key="1">
    <citation type="journal article" date="2006" name="Proc. Natl. Acad. Sci. U.S.A.">
        <title>Genome analysis of the smallest free-living eukaryote Ostreococcus tauri unveils many unique features.</title>
        <authorList>
            <person name="Derelle E."/>
            <person name="Ferraz C."/>
            <person name="Rombauts S."/>
            <person name="Rouze P."/>
            <person name="Worden A.Z."/>
            <person name="Robbens S."/>
            <person name="Partensky F."/>
            <person name="Degroeve S."/>
            <person name="Echeynie S."/>
            <person name="Cooke R."/>
            <person name="Saeys Y."/>
            <person name="Wuyts J."/>
            <person name="Jabbari K."/>
            <person name="Bowler C."/>
            <person name="Panaud O."/>
            <person name="Piegu B."/>
            <person name="Ball S.G."/>
            <person name="Ral J.-P."/>
            <person name="Bouget F.-Y."/>
            <person name="Piganeau G."/>
            <person name="De Baets B."/>
            <person name="Picard A."/>
            <person name="Delseny M."/>
            <person name="Demaille J."/>
            <person name="Van de Peer Y."/>
            <person name="Moreau H."/>
        </authorList>
    </citation>
    <scope>NUCLEOTIDE SEQUENCE [LARGE SCALE GENOMIC DNA]</scope>
    <source>
        <strain evidence="6">OTTH 0595 / CCAP 157/2 / RCC745</strain>
    </source>
</reference>
<dbReference type="PROSITE" id="PS50088">
    <property type="entry name" value="ANK_REPEAT"/>
    <property type="match status" value="1"/>
</dbReference>
<dbReference type="SMART" id="SM00248">
    <property type="entry name" value="ANK"/>
    <property type="match status" value="2"/>
</dbReference>
<dbReference type="InterPro" id="IPR002110">
    <property type="entry name" value="Ankyrin_rpt"/>
</dbReference>
<feature type="repeat" description="ANK" evidence="3">
    <location>
        <begin position="87"/>
        <end position="119"/>
    </location>
</feature>
<reference evidence="5 6" key="2">
    <citation type="journal article" date="2014" name="BMC Genomics">
        <title>An improved genome of the model marine alga Ostreococcus tauri unfolds by assessing Illumina de novo assemblies.</title>
        <authorList>
            <person name="Blanc-Mathieu R."/>
            <person name="Verhelst B."/>
            <person name="Derelle E."/>
            <person name="Rombauts S."/>
            <person name="Bouget F.Y."/>
            <person name="Carre I."/>
            <person name="Chateau A."/>
            <person name="Eyre-Walker A."/>
            <person name="Grimsley N."/>
            <person name="Moreau H."/>
            <person name="Piegu B."/>
            <person name="Rivals E."/>
            <person name="Schackwitz W."/>
            <person name="Van de Peer Y."/>
            <person name="Piganeau G."/>
        </authorList>
    </citation>
    <scope>NUCLEOTIDE SEQUENCE [LARGE SCALE GENOMIC DNA]</scope>
    <source>
        <strain evidence="6">OTTH 0595 / CCAP 157/2 / RCC745</strain>
    </source>
</reference>